<sequence length="325" mass="37119">MLIACVAYQDGRKLGDITVEEISDYVQKPECFVWVALKDPDPAELNAMKEEFGLHELAVEDVRAHHQWPKIEENGDSLFAVMHTVELEEDGNLLFGEVDVFVGANYVLSVRMRTMRGFKKVRERCESEPPLLKQGSAFVLYALMDDIVDGYFSVLETLTAELEVLEDRIFARQAHSDSRELIEDLYRFKRRLVVLRHHIGPLLEGVGKLTGGRVPRICEGMTTYFKDVYFHLERIVGAIEGRREMVITAIQVNLGMIALTDSEITKRLGTFAAMFAVPTMIAGIYGMNFEHMPELHARFGYPVVIAAIVMIDTLLFRWFRKAKWI</sequence>
<comment type="caution">
    <text evidence="13">The sequence shown here is derived from an EMBL/GenBank/DDBJ whole genome shotgun (WGS) entry which is preliminary data.</text>
</comment>
<dbReference type="PANTHER" id="PTHR46494:SF1">
    <property type="entry name" value="CORA FAMILY METAL ION TRANSPORTER (EUROFUNG)"/>
    <property type="match status" value="1"/>
</dbReference>
<protein>
    <recommendedName>
        <fullName evidence="12">Magnesium transport protein CorA</fullName>
    </recommendedName>
</protein>
<comment type="catalytic activity">
    <reaction evidence="10">
        <text>Mg(2+)(in) = Mg(2+)(out)</text>
        <dbReference type="Rhea" id="RHEA:29827"/>
        <dbReference type="ChEBI" id="CHEBI:18420"/>
    </reaction>
</comment>
<dbReference type="Proteomes" id="UP000054596">
    <property type="component" value="Unassembled WGS sequence"/>
</dbReference>
<dbReference type="SUPFAM" id="SSF143865">
    <property type="entry name" value="CorA soluble domain-like"/>
    <property type="match status" value="1"/>
</dbReference>
<keyword evidence="9 12" id="KW-0472">Membrane</keyword>
<dbReference type="OrthoDB" id="9803416at2"/>
<evidence type="ECO:0000313" key="14">
    <source>
        <dbReference type="Proteomes" id="UP000054596"/>
    </source>
</evidence>
<feature type="transmembrane region" description="Helical" evidence="12">
    <location>
        <begin position="299"/>
        <end position="319"/>
    </location>
</feature>
<evidence type="ECO:0000256" key="2">
    <source>
        <dbReference type="ARBA" id="ARBA00009765"/>
    </source>
</evidence>
<comment type="subcellular location">
    <subcellularLocation>
        <location evidence="1">Cell membrane</location>
        <topology evidence="1">Multi-pass membrane protein</topology>
    </subcellularLocation>
    <subcellularLocation>
        <location evidence="12">Membrane</location>
        <topology evidence="12">Multi-pass membrane protein</topology>
    </subcellularLocation>
</comment>
<feature type="transmembrane region" description="Helical" evidence="12">
    <location>
        <begin position="268"/>
        <end position="287"/>
    </location>
</feature>
<evidence type="ECO:0000256" key="3">
    <source>
        <dbReference type="ARBA" id="ARBA00022448"/>
    </source>
</evidence>
<dbReference type="RefSeq" id="WP_086969521.1">
    <property type="nucleotide sequence ID" value="NZ_FCOJ02000024.1"/>
</dbReference>
<keyword evidence="4 12" id="KW-1003">Cell membrane</keyword>
<dbReference type="NCBIfam" id="TIGR00383">
    <property type="entry name" value="corA"/>
    <property type="match status" value="1"/>
</dbReference>
<dbReference type="GO" id="GO:0050897">
    <property type="term" value="F:cobalt ion binding"/>
    <property type="evidence" value="ECO:0007669"/>
    <property type="project" value="TreeGrafter"/>
</dbReference>
<comment type="function">
    <text evidence="11">Mediates influx of magnesium ions. Alternates between open and closed states. Activated by low cytoplasmic Mg(2+) levels. Inactive when cytoplasmic Mg(2+) levels are high.</text>
</comment>
<comment type="similarity">
    <text evidence="2 12">Belongs to the CorA metal ion transporter (MIT) (TC 1.A.35) family.</text>
</comment>
<dbReference type="Gene3D" id="1.20.58.340">
    <property type="entry name" value="Magnesium transport protein CorA, transmembrane region"/>
    <property type="match status" value="2"/>
</dbReference>
<dbReference type="GO" id="GO:0015095">
    <property type="term" value="F:magnesium ion transmembrane transporter activity"/>
    <property type="evidence" value="ECO:0007669"/>
    <property type="project" value="UniProtKB-UniRule"/>
</dbReference>
<evidence type="ECO:0000256" key="12">
    <source>
        <dbReference type="RuleBase" id="RU362010"/>
    </source>
</evidence>
<reference evidence="13" key="1">
    <citation type="submission" date="2016-01" db="EMBL/GenBank/DDBJ databases">
        <authorList>
            <person name="Peeters C."/>
        </authorList>
    </citation>
    <scope>NUCLEOTIDE SEQUENCE [LARGE SCALE GENOMIC DNA]</scope>
    <source>
        <strain evidence="13">LMG 29325</strain>
    </source>
</reference>
<dbReference type="GO" id="GO:0005886">
    <property type="term" value="C:plasma membrane"/>
    <property type="evidence" value="ECO:0007669"/>
    <property type="project" value="UniProtKB-SubCell"/>
</dbReference>
<evidence type="ECO:0000256" key="8">
    <source>
        <dbReference type="ARBA" id="ARBA00023065"/>
    </source>
</evidence>
<name>A0A158B6K0_9BURK</name>
<dbReference type="GO" id="GO:0015087">
    <property type="term" value="F:cobalt ion transmembrane transporter activity"/>
    <property type="evidence" value="ECO:0007669"/>
    <property type="project" value="UniProtKB-UniRule"/>
</dbReference>
<dbReference type="Pfam" id="PF01544">
    <property type="entry name" value="CorA"/>
    <property type="match status" value="1"/>
</dbReference>
<gene>
    <name evidence="12" type="primary">corA</name>
    <name evidence="13" type="ORF">AWB82_03618</name>
</gene>
<dbReference type="InterPro" id="IPR045863">
    <property type="entry name" value="CorA_TM1_TM2"/>
</dbReference>
<dbReference type="STRING" id="1777143.AWB82_03618"/>
<dbReference type="InterPro" id="IPR004488">
    <property type="entry name" value="Mg/Co-transport_prot_CorA"/>
</dbReference>
<accession>A0A158B6K0</accession>
<dbReference type="AlphaFoldDB" id="A0A158B6K0"/>
<dbReference type="FunFam" id="1.20.58.340:FF:000004">
    <property type="entry name" value="Magnesium transport protein CorA"/>
    <property type="match status" value="1"/>
</dbReference>
<evidence type="ECO:0000256" key="9">
    <source>
        <dbReference type="ARBA" id="ARBA00023136"/>
    </source>
</evidence>
<evidence type="ECO:0000313" key="13">
    <source>
        <dbReference type="EMBL" id="SAK65692.1"/>
    </source>
</evidence>
<keyword evidence="6 12" id="KW-0460">Magnesium</keyword>
<keyword evidence="5 12" id="KW-0812">Transmembrane</keyword>
<dbReference type="EMBL" id="FCOJ02000024">
    <property type="protein sequence ID" value="SAK65692.1"/>
    <property type="molecule type" value="Genomic_DNA"/>
</dbReference>
<dbReference type="CDD" id="cd12830">
    <property type="entry name" value="MtCorA-like"/>
    <property type="match status" value="1"/>
</dbReference>
<organism evidence="13 14">
    <name type="scientific">Caballeronia glebae</name>
    <dbReference type="NCBI Taxonomy" id="1777143"/>
    <lineage>
        <taxon>Bacteria</taxon>
        <taxon>Pseudomonadati</taxon>
        <taxon>Pseudomonadota</taxon>
        <taxon>Betaproteobacteria</taxon>
        <taxon>Burkholderiales</taxon>
        <taxon>Burkholderiaceae</taxon>
        <taxon>Caballeronia</taxon>
    </lineage>
</organism>
<keyword evidence="8 12" id="KW-0406">Ion transport</keyword>
<evidence type="ECO:0000256" key="1">
    <source>
        <dbReference type="ARBA" id="ARBA00004651"/>
    </source>
</evidence>
<proteinExistence type="inferred from homology"/>
<evidence type="ECO:0000256" key="10">
    <source>
        <dbReference type="ARBA" id="ARBA00034269"/>
    </source>
</evidence>
<dbReference type="Gene3D" id="3.30.460.20">
    <property type="entry name" value="CorA soluble domain-like"/>
    <property type="match status" value="1"/>
</dbReference>
<keyword evidence="3 12" id="KW-0813">Transport</keyword>
<evidence type="ECO:0000256" key="6">
    <source>
        <dbReference type="ARBA" id="ARBA00022842"/>
    </source>
</evidence>
<dbReference type="GO" id="GO:0000287">
    <property type="term" value="F:magnesium ion binding"/>
    <property type="evidence" value="ECO:0007669"/>
    <property type="project" value="TreeGrafter"/>
</dbReference>
<keyword evidence="14" id="KW-1185">Reference proteome</keyword>
<keyword evidence="7 12" id="KW-1133">Transmembrane helix</keyword>
<evidence type="ECO:0000256" key="11">
    <source>
        <dbReference type="ARBA" id="ARBA00045497"/>
    </source>
</evidence>
<dbReference type="InterPro" id="IPR045861">
    <property type="entry name" value="CorA_cytoplasmic_dom"/>
</dbReference>
<dbReference type="PANTHER" id="PTHR46494">
    <property type="entry name" value="CORA FAMILY METAL ION TRANSPORTER (EUROFUNG)"/>
    <property type="match status" value="1"/>
</dbReference>
<evidence type="ECO:0000256" key="7">
    <source>
        <dbReference type="ARBA" id="ARBA00022989"/>
    </source>
</evidence>
<evidence type="ECO:0000256" key="5">
    <source>
        <dbReference type="ARBA" id="ARBA00022692"/>
    </source>
</evidence>
<dbReference type="InterPro" id="IPR002523">
    <property type="entry name" value="MgTranspt_CorA/ZnTranspt_ZntB"/>
</dbReference>
<dbReference type="SUPFAM" id="SSF144083">
    <property type="entry name" value="Magnesium transport protein CorA, transmembrane region"/>
    <property type="match status" value="1"/>
</dbReference>
<evidence type="ECO:0000256" key="4">
    <source>
        <dbReference type="ARBA" id="ARBA00022475"/>
    </source>
</evidence>